<dbReference type="SMART" id="SM00254">
    <property type="entry name" value="ShKT"/>
    <property type="match status" value="2"/>
</dbReference>
<accession>A0AAF3EXZ4</accession>
<evidence type="ECO:0000256" key="2">
    <source>
        <dbReference type="SAM" id="MobiDB-lite"/>
    </source>
</evidence>
<dbReference type="PANTHER" id="PTHR21724:SF109">
    <property type="entry name" value="SHKT DOMAIN-CONTAINING PROTEIN"/>
    <property type="match status" value="1"/>
</dbReference>
<dbReference type="PROSITE" id="PS51670">
    <property type="entry name" value="SHKT"/>
    <property type="match status" value="1"/>
</dbReference>
<dbReference type="Proteomes" id="UP000887575">
    <property type="component" value="Unassembled WGS sequence"/>
</dbReference>
<dbReference type="WBParaSite" id="MBELARI_LOCUS19044.2">
    <property type="protein sequence ID" value="MBELARI_LOCUS19044.2"/>
    <property type="gene ID" value="MBELARI_LOCUS19044"/>
</dbReference>
<reference evidence="5 6" key="1">
    <citation type="submission" date="2024-02" db="UniProtKB">
        <authorList>
            <consortium name="WormBaseParasite"/>
        </authorList>
    </citation>
    <scope>IDENTIFICATION</scope>
</reference>
<dbReference type="Pfam" id="PF01549">
    <property type="entry name" value="ShK"/>
    <property type="match status" value="2"/>
</dbReference>
<evidence type="ECO:0000259" key="3">
    <source>
        <dbReference type="PROSITE" id="PS51670"/>
    </source>
</evidence>
<proteinExistence type="predicted"/>
<dbReference type="WBParaSite" id="MBELARI_LOCUS1571.2">
    <property type="protein sequence ID" value="MBELARI_LOCUS1571.2"/>
    <property type="gene ID" value="MBELARI_LOCUS1571"/>
</dbReference>
<comment type="caution">
    <text evidence="1">Lacks conserved residue(s) required for the propagation of feature annotation.</text>
</comment>
<dbReference type="Gene3D" id="1.10.10.1940">
    <property type="match status" value="1"/>
</dbReference>
<sequence length="251" mass="28074">MGVCKSLVCLVYLPDECLHPCGFCDDGVAVIVRVVPFLEGVPHSTNGSGPWVLLVGAAAPKNPKMEPRWIITLFALVGFVAARAQLPRLDHGSYEMLFSHENESVDKTGTKVPLIPSNTLFPEVEAPELSRSGPRRKEEKGTSTTMDSREKTTTSAEVTTIDPDFTTKEPLCMDFDENCEKMAPLCENPLYHIMTTKKCAKTCNKCEEFFKLPYPMRCKDILKTCSDRMCDSDFYDLVYKRQKCAKTCGFC</sequence>
<feature type="disulfide bond" evidence="1">
    <location>
        <begin position="172"/>
        <end position="206"/>
    </location>
</feature>
<name>A0AAF3EXZ4_9BILA</name>
<evidence type="ECO:0000256" key="1">
    <source>
        <dbReference type="PROSITE-ProRule" id="PRU01005"/>
    </source>
</evidence>
<dbReference type="AlphaFoldDB" id="A0AAF3EXZ4"/>
<keyword evidence="4" id="KW-1185">Reference proteome</keyword>
<dbReference type="PANTHER" id="PTHR21724">
    <property type="entry name" value="SHKT DOMAIN-CONTAINING PROTEIN"/>
    <property type="match status" value="1"/>
</dbReference>
<evidence type="ECO:0000313" key="4">
    <source>
        <dbReference type="Proteomes" id="UP000887575"/>
    </source>
</evidence>
<protein>
    <submittedName>
        <fullName evidence="5 6">ShKT domain-containing protein</fullName>
    </submittedName>
</protein>
<keyword evidence="1" id="KW-1015">Disulfide bond</keyword>
<evidence type="ECO:0000313" key="6">
    <source>
        <dbReference type="WBParaSite" id="MBELARI_LOCUS19044.2"/>
    </source>
</evidence>
<organism evidence="4 6">
    <name type="scientific">Mesorhabditis belari</name>
    <dbReference type="NCBI Taxonomy" id="2138241"/>
    <lineage>
        <taxon>Eukaryota</taxon>
        <taxon>Metazoa</taxon>
        <taxon>Ecdysozoa</taxon>
        <taxon>Nematoda</taxon>
        <taxon>Chromadorea</taxon>
        <taxon>Rhabditida</taxon>
        <taxon>Rhabditina</taxon>
        <taxon>Rhabditomorpha</taxon>
        <taxon>Rhabditoidea</taxon>
        <taxon>Rhabditidae</taxon>
        <taxon>Mesorhabditinae</taxon>
        <taxon>Mesorhabditis</taxon>
    </lineage>
</organism>
<feature type="domain" description="ShKT" evidence="3">
    <location>
        <begin position="172"/>
        <end position="206"/>
    </location>
</feature>
<feature type="region of interest" description="Disordered" evidence="2">
    <location>
        <begin position="125"/>
        <end position="156"/>
    </location>
</feature>
<feature type="compositionally biased region" description="Basic and acidic residues" evidence="2">
    <location>
        <begin position="135"/>
        <end position="152"/>
    </location>
</feature>
<dbReference type="InterPro" id="IPR003582">
    <property type="entry name" value="ShKT_dom"/>
</dbReference>
<evidence type="ECO:0000313" key="5">
    <source>
        <dbReference type="WBParaSite" id="MBELARI_LOCUS1571.2"/>
    </source>
</evidence>